<protein>
    <recommendedName>
        <fullName evidence="16">Calcium uniporter protein C-terminal domain-containing protein</fullName>
    </recommendedName>
</protein>
<feature type="transmembrane region" description="Helical" evidence="15">
    <location>
        <begin position="129"/>
        <end position="148"/>
    </location>
</feature>
<evidence type="ECO:0000256" key="2">
    <source>
        <dbReference type="ARBA" id="ARBA00005653"/>
    </source>
</evidence>
<dbReference type="GO" id="GO:0015292">
    <property type="term" value="F:uniporter activity"/>
    <property type="evidence" value="ECO:0007669"/>
    <property type="project" value="TreeGrafter"/>
</dbReference>
<comment type="similarity">
    <text evidence="2">Belongs to the MCU (TC 1.A.77) family.</text>
</comment>
<evidence type="ECO:0000256" key="3">
    <source>
        <dbReference type="ARBA" id="ARBA00022448"/>
    </source>
</evidence>
<evidence type="ECO:0000256" key="14">
    <source>
        <dbReference type="ARBA" id="ARBA00036634"/>
    </source>
</evidence>
<dbReference type="PANTHER" id="PTHR13462:SF10">
    <property type="entry name" value="CALCIUM UNIPORTER PROTEIN, MITOCHONDRIAL"/>
    <property type="match status" value="1"/>
</dbReference>
<keyword evidence="5" id="KW-0107">Calcium channel</keyword>
<keyword evidence="18" id="KW-1185">Reference proteome</keyword>
<evidence type="ECO:0000256" key="10">
    <source>
        <dbReference type="ARBA" id="ARBA00023065"/>
    </source>
</evidence>
<dbReference type="GO" id="GO:0005262">
    <property type="term" value="F:calcium channel activity"/>
    <property type="evidence" value="ECO:0007669"/>
    <property type="project" value="UniProtKB-KW"/>
</dbReference>
<feature type="domain" description="Calcium uniporter protein C-terminal" evidence="16">
    <location>
        <begin position="55"/>
        <end position="214"/>
    </location>
</feature>
<comment type="subcellular location">
    <subcellularLocation>
        <location evidence="1">Mitochondrion inner membrane</location>
        <topology evidence="1">Multi-pass membrane protein</topology>
    </subcellularLocation>
</comment>
<evidence type="ECO:0000256" key="5">
    <source>
        <dbReference type="ARBA" id="ARBA00022673"/>
    </source>
</evidence>
<dbReference type="Proteomes" id="UP001445335">
    <property type="component" value="Unassembled WGS sequence"/>
</dbReference>
<evidence type="ECO:0000256" key="4">
    <source>
        <dbReference type="ARBA" id="ARBA00022568"/>
    </source>
</evidence>
<dbReference type="GO" id="GO:1990246">
    <property type="term" value="C:uniplex complex"/>
    <property type="evidence" value="ECO:0007669"/>
    <property type="project" value="TreeGrafter"/>
</dbReference>
<evidence type="ECO:0000259" key="16">
    <source>
        <dbReference type="Pfam" id="PF04678"/>
    </source>
</evidence>
<accession>A0AAW1S1R2</accession>
<dbReference type="GO" id="GO:0051560">
    <property type="term" value="P:mitochondrial calcium ion homeostasis"/>
    <property type="evidence" value="ECO:0007669"/>
    <property type="project" value="InterPro"/>
</dbReference>
<dbReference type="InterPro" id="IPR039055">
    <property type="entry name" value="MCU_fam"/>
</dbReference>
<keyword evidence="13" id="KW-0407">Ion channel</keyword>
<evidence type="ECO:0000313" key="17">
    <source>
        <dbReference type="EMBL" id="KAK9839321.1"/>
    </source>
</evidence>
<evidence type="ECO:0000313" key="18">
    <source>
        <dbReference type="Proteomes" id="UP001445335"/>
    </source>
</evidence>
<dbReference type="EMBL" id="JALJOU010000017">
    <property type="protein sequence ID" value="KAK9839321.1"/>
    <property type="molecule type" value="Genomic_DNA"/>
</dbReference>
<comment type="catalytic activity">
    <reaction evidence="14">
        <text>Ca(2+)(in) = Ca(2+)(out)</text>
        <dbReference type="Rhea" id="RHEA:29671"/>
        <dbReference type="ChEBI" id="CHEBI:29108"/>
    </reaction>
</comment>
<evidence type="ECO:0000256" key="11">
    <source>
        <dbReference type="ARBA" id="ARBA00023128"/>
    </source>
</evidence>
<feature type="transmembrane region" description="Helical" evidence="15">
    <location>
        <begin position="160"/>
        <end position="178"/>
    </location>
</feature>
<evidence type="ECO:0000256" key="12">
    <source>
        <dbReference type="ARBA" id="ARBA00023136"/>
    </source>
</evidence>
<evidence type="ECO:0000256" key="13">
    <source>
        <dbReference type="ARBA" id="ARBA00023303"/>
    </source>
</evidence>
<evidence type="ECO:0000256" key="6">
    <source>
        <dbReference type="ARBA" id="ARBA00022692"/>
    </source>
</evidence>
<keyword evidence="4" id="KW-0109">Calcium transport</keyword>
<evidence type="ECO:0000256" key="15">
    <source>
        <dbReference type="SAM" id="Phobius"/>
    </source>
</evidence>
<keyword evidence="7" id="KW-0999">Mitochondrion inner membrane</keyword>
<name>A0AAW1S1R2_9CHLO</name>
<keyword evidence="3" id="KW-0813">Transport</keyword>
<evidence type="ECO:0000256" key="1">
    <source>
        <dbReference type="ARBA" id="ARBA00004448"/>
    </source>
</evidence>
<comment type="caution">
    <text evidence="17">The sequence shown here is derived from an EMBL/GenBank/DDBJ whole genome shotgun (WGS) entry which is preliminary data.</text>
</comment>
<keyword evidence="8" id="KW-0106">Calcium</keyword>
<dbReference type="InterPro" id="IPR006769">
    <property type="entry name" value="MCU_C"/>
</dbReference>
<keyword evidence="6 15" id="KW-0812">Transmembrane</keyword>
<evidence type="ECO:0000256" key="9">
    <source>
        <dbReference type="ARBA" id="ARBA00022989"/>
    </source>
</evidence>
<dbReference type="GO" id="GO:0036444">
    <property type="term" value="P:calcium import into the mitochondrion"/>
    <property type="evidence" value="ECO:0007669"/>
    <property type="project" value="TreeGrafter"/>
</dbReference>
<proteinExistence type="inferred from homology"/>
<keyword evidence="11" id="KW-0496">Mitochondrion</keyword>
<keyword evidence="9 15" id="KW-1133">Transmembrane helix</keyword>
<keyword evidence="10" id="KW-0406">Ion transport</keyword>
<evidence type="ECO:0000256" key="7">
    <source>
        <dbReference type="ARBA" id="ARBA00022792"/>
    </source>
</evidence>
<dbReference type="PANTHER" id="PTHR13462">
    <property type="entry name" value="CALCIUM UNIPORTER PROTEIN, MITOCHONDRIAL"/>
    <property type="match status" value="1"/>
</dbReference>
<keyword evidence="12 15" id="KW-0472">Membrane</keyword>
<dbReference type="Pfam" id="PF04678">
    <property type="entry name" value="MCU"/>
    <property type="match status" value="1"/>
</dbReference>
<organism evidence="17 18">
    <name type="scientific">Elliptochloris bilobata</name>
    <dbReference type="NCBI Taxonomy" id="381761"/>
    <lineage>
        <taxon>Eukaryota</taxon>
        <taxon>Viridiplantae</taxon>
        <taxon>Chlorophyta</taxon>
        <taxon>core chlorophytes</taxon>
        <taxon>Trebouxiophyceae</taxon>
        <taxon>Trebouxiophyceae incertae sedis</taxon>
        <taxon>Elliptochloris clade</taxon>
        <taxon>Elliptochloris</taxon>
    </lineage>
</organism>
<reference evidence="17 18" key="1">
    <citation type="journal article" date="2024" name="Nat. Commun.">
        <title>Phylogenomics reveals the evolutionary origins of lichenization in chlorophyte algae.</title>
        <authorList>
            <person name="Puginier C."/>
            <person name="Libourel C."/>
            <person name="Otte J."/>
            <person name="Skaloud P."/>
            <person name="Haon M."/>
            <person name="Grisel S."/>
            <person name="Petersen M."/>
            <person name="Berrin J.G."/>
            <person name="Delaux P.M."/>
            <person name="Dal Grande F."/>
            <person name="Keller J."/>
        </authorList>
    </citation>
    <scope>NUCLEOTIDE SEQUENCE [LARGE SCALE GENOMIC DNA]</scope>
    <source>
        <strain evidence="17 18">SAG 245.80</strain>
    </source>
</reference>
<sequence length="254" mass="29756">MRRRVSEANSVLQSIDAMHFRELLADLSEEQHHLPYKELLQKSVDSGAAGSAEEAGHLCEALRAAGVVVRVGGIVFLRPDEVAETILKALPDTEQEVEARLRELRLELTPLVEQKRRIDGRVQRRTRTYLWMGLGFLIMQWGMLARLTFWELSWDVIEPITYFLGSGTTILFYCYFMATREEFAYNKGVSWLERTFQEDKYKEHGFDLRRYERLQRDVRRYERYMRRATDQHVSLFPEPEETQSASDTIIKLAS</sequence>
<dbReference type="AlphaFoldDB" id="A0AAW1S1R2"/>
<evidence type="ECO:0000256" key="8">
    <source>
        <dbReference type="ARBA" id="ARBA00022837"/>
    </source>
</evidence>
<gene>
    <name evidence="17" type="ORF">WJX81_008000</name>
</gene>